<gene>
    <name evidence="1" type="ORF">AZO1586R_4</name>
</gene>
<organism evidence="1 2">
    <name type="scientific">Bathymodiolus azoricus thioautotrophic gill symbiont</name>
    <dbReference type="NCBI Taxonomy" id="235205"/>
    <lineage>
        <taxon>Bacteria</taxon>
        <taxon>Pseudomonadati</taxon>
        <taxon>Pseudomonadota</taxon>
        <taxon>Gammaproteobacteria</taxon>
        <taxon>sulfur-oxidizing symbionts</taxon>
    </lineage>
</organism>
<evidence type="ECO:0000313" key="2">
    <source>
        <dbReference type="Proteomes" id="UP000635628"/>
    </source>
</evidence>
<dbReference type="EMBL" id="CAESAP020000002">
    <property type="protein sequence ID" value="CAB5493890.1"/>
    <property type="molecule type" value="Genomic_DNA"/>
</dbReference>
<proteinExistence type="predicted"/>
<keyword evidence="2" id="KW-1185">Reference proteome</keyword>
<name>A0ACA8ZMK1_9GAMM</name>
<accession>A0ACA8ZMK1</accession>
<sequence length="123" mass="14693">MKKKHSIYFLPLYIAIGLITKIFVLGSYMPIPMINTESNIEKFVILLEDSIKNQDLKKSKKIIQVLKEGYRYQDELNISYLDYINEQSEKARHEYINSIIYLVLLCIYTYIIFRIIRKLEFTS</sequence>
<protein>
    <submittedName>
        <fullName evidence="1">Uncharacterized protein</fullName>
    </submittedName>
</protein>
<reference evidence="1" key="1">
    <citation type="submission" date="2020-05" db="EMBL/GenBank/DDBJ databases">
        <authorList>
            <person name="Petersen J."/>
            <person name="Sayavedra L."/>
        </authorList>
    </citation>
    <scope>NUCLEOTIDE SEQUENCE</scope>
    <source>
        <strain evidence="1">B azoricus SOX Menez Gwen</strain>
    </source>
</reference>
<comment type="caution">
    <text evidence="1">The sequence shown here is derived from an EMBL/GenBank/DDBJ whole genome shotgun (WGS) entry which is preliminary data.</text>
</comment>
<evidence type="ECO:0000313" key="1">
    <source>
        <dbReference type="EMBL" id="CAB5493890.1"/>
    </source>
</evidence>
<dbReference type="Proteomes" id="UP000635628">
    <property type="component" value="Unassembled WGS sequence"/>
</dbReference>